<evidence type="ECO:0000256" key="1">
    <source>
        <dbReference type="SAM" id="MobiDB-lite"/>
    </source>
</evidence>
<proteinExistence type="predicted"/>
<evidence type="ECO:0000313" key="3">
    <source>
        <dbReference type="Proteomes" id="UP001189429"/>
    </source>
</evidence>
<gene>
    <name evidence="2" type="ORF">PCOR1329_LOCUS24950</name>
</gene>
<keyword evidence="3" id="KW-1185">Reference proteome</keyword>
<accession>A0ABN9RYR9</accession>
<reference evidence="2" key="1">
    <citation type="submission" date="2023-10" db="EMBL/GenBank/DDBJ databases">
        <authorList>
            <person name="Chen Y."/>
            <person name="Shah S."/>
            <person name="Dougan E. K."/>
            <person name="Thang M."/>
            <person name="Chan C."/>
        </authorList>
    </citation>
    <scope>NUCLEOTIDE SEQUENCE [LARGE SCALE GENOMIC DNA]</scope>
</reference>
<protein>
    <submittedName>
        <fullName evidence="2">Uncharacterized protein</fullName>
    </submittedName>
</protein>
<dbReference type="EMBL" id="CAUYUJ010008668">
    <property type="protein sequence ID" value="CAK0824574.1"/>
    <property type="molecule type" value="Genomic_DNA"/>
</dbReference>
<feature type="region of interest" description="Disordered" evidence="1">
    <location>
        <begin position="255"/>
        <end position="275"/>
    </location>
</feature>
<sequence>MADPSSAAAAAPASLFGTGAKRKAETGDKPEVVKRHQLKNVDTVAAKLLDPYGVSLLDEIDLEALWTVVSKGDHYAKFYSELAASDLNCPDPVYRVGIGLSRFAQTLETAIETWLRQDELRAMMLPKVVEKIDKEANLLLPHMKVLNIGKGGPTTQKDTLSALKKERASNAPTKAPPETPALEAAGAKLLEFLALGTKSNLGMALSNLSTGGIFYSASAQVKTARAWAAHSEKTGSTVDQAYVVKCIKERASVSKEPAASRRFERERATGDLLTK</sequence>
<evidence type="ECO:0000313" key="2">
    <source>
        <dbReference type="EMBL" id="CAK0824574.1"/>
    </source>
</evidence>
<dbReference type="Proteomes" id="UP001189429">
    <property type="component" value="Unassembled WGS sequence"/>
</dbReference>
<comment type="caution">
    <text evidence="2">The sequence shown here is derived from an EMBL/GenBank/DDBJ whole genome shotgun (WGS) entry which is preliminary data.</text>
</comment>
<name>A0ABN9RYR9_9DINO</name>
<organism evidence="2 3">
    <name type="scientific">Prorocentrum cordatum</name>
    <dbReference type="NCBI Taxonomy" id="2364126"/>
    <lineage>
        <taxon>Eukaryota</taxon>
        <taxon>Sar</taxon>
        <taxon>Alveolata</taxon>
        <taxon>Dinophyceae</taxon>
        <taxon>Prorocentrales</taxon>
        <taxon>Prorocentraceae</taxon>
        <taxon>Prorocentrum</taxon>
    </lineage>
</organism>